<dbReference type="PANTHER" id="PTHR13318">
    <property type="entry name" value="PARTNER OF PAIRED, ISOFORM B-RELATED"/>
    <property type="match status" value="1"/>
</dbReference>
<dbReference type="Pfam" id="PF12937">
    <property type="entry name" value="F-box-like"/>
    <property type="match status" value="1"/>
</dbReference>
<evidence type="ECO:0000256" key="1">
    <source>
        <dbReference type="ARBA" id="ARBA00022614"/>
    </source>
</evidence>
<dbReference type="InterPro" id="IPR032675">
    <property type="entry name" value="LRR_dom_sf"/>
</dbReference>
<evidence type="ECO:0000259" key="4">
    <source>
        <dbReference type="PROSITE" id="PS50181"/>
    </source>
</evidence>
<dbReference type="FunFam" id="1.20.1280.50:FF:000103">
    <property type="entry name" value="Leucine rich repeat containing 29"/>
    <property type="match status" value="1"/>
</dbReference>
<dbReference type="InterPro" id="IPR006553">
    <property type="entry name" value="Leu-rich_rpt_Cys-con_subtyp"/>
</dbReference>
<dbReference type="PROSITE" id="PS50181">
    <property type="entry name" value="FBOX"/>
    <property type="match status" value="1"/>
</dbReference>
<dbReference type="SMART" id="SM00367">
    <property type="entry name" value="LRR_CC"/>
    <property type="match status" value="12"/>
</dbReference>
<keyword evidence="2" id="KW-0833">Ubl conjugation pathway</keyword>
<name>A0A8D1BU63_PIG</name>
<dbReference type="Proteomes" id="UP000694722">
    <property type="component" value="Unplaced"/>
</dbReference>
<dbReference type="FunFam" id="3.80.10.10:FF:002778">
    <property type="entry name" value="LOC502201 protein"/>
    <property type="match status" value="1"/>
</dbReference>
<keyword evidence="1" id="KW-0433">Leucine-rich repeat</keyword>
<dbReference type="Ensembl" id="ENSSSCT00040001807.1">
    <property type="protein sequence ID" value="ENSSSCP00040000470.1"/>
    <property type="gene ID" value="ENSSSCG00040001518.1"/>
</dbReference>
<dbReference type="SUPFAM" id="SSF81383">
    <property type="entry name" value="F-box domain"/>
    <property type="match status" value="1"/>
</dbReference>
<dbReference type="AlphaFoldDB" id="A0A8D1BU63"/>
<accession>A0A8D1BU63</accession>
<sequence length="814" mass="86862">MAESLPLEMLTYILSFLPLSDQKEASLVSRAWYCAARNALQERLGLRGISCISLTNLDGSPASHEVLQSVADHLGPHLQSLCLGGGSPTEASFVALILGCPALRILDLSGCNSLFTSGMLLAQPETAQRVQQALSGLRELSLASLRDLADLSFNRLSSCAPSLERLSLAYCHLTFELGPARGSLGPQDSSPSQLSFCNLLRFVKERAARLHALDLSGTGLPPEALQALGQVAGLRLQELSLHSCRDLSTEAVAALCCQQPGLTSLDLSGCSELADGAILAVSRGLRHLQRLSLRKLQRLTDAGCSALGGLRELQSLDLAECCLLRGRALAQALGSARGAPPPLASLSLAHCSSLKDASVLSLIPVLGPSLRVLDLSSCVALTNQTMQAICTYLTQLSVLRLAWCKELQDWGLLGLQEPSEETSQGPQPHRELEHQASSLKDPSPQPQGPSLLMLQALRELDLTACSKLTDASLTKVLQFPQLRRLSLSLLPALTDKGLVAVARGCPSLERLALSHCSLLSDEGWAQAAGSWPRLQHLNLSSCSQLTARCSRSSRVCSLPMGLPSRALSPSVHKWNWGQAGSVRACPSLPLPVCPACPACPDTHLPFGWGDEIEVLFSSWMLTQKSSWKLWSWPKNIGEKSWAVSEPGAGGQEGLREKVCAAPGPLCPSVPRSWTRCARCYSQGSPTRSSSHSSTVSWMLLRAKGHSCLSSRLLFSSTNWVVGAQDGGSHDEAHGDLARGASCYFAPQPITDPAVGTGCVSGEVEHVVQGQQARGHPLQVLRGVAVLGRGDRQLRRAPGPLEQHQPRLRPGQGAV</sequence>
<feature type="region of interest" description="Disordered" evidence="3">
    <location>
        <begin position="417"/>
        <end position="448"/>
    </location>
</feature>
<dbReference type="InterPro" id="IPR057207">
    <property type="entry name" value="FBXL15_LRR"/>
</dbReference>
<evidence type="ECO:0000256" key="3">
    <source>
        <dbReference type="SAM" id="MobiDB-lite"/>
    </source>
</evidence>
<evidence type="ECO:0000313" key="6">
    <source>
        <dbReference type="Proteomes" id="UP000694722"/>
    </source>
</evidence>
<dbReference type="InterPro" id="IPR001810">
    <property type="entry name" value="F-box_dom"/>
</dbReference>
<dbReference type="Gene3D" id="3.80.10.10">
    <property type="entry name" value="Ribonuclease Inhibitor"/>
    <property type="match status" value="3"/>
</dbReference>
<protein>
    <recommendedName>
        <fullName evidence="4">F-box domain-containing protein</fullName>
    </recommendedName>
</protein>
<reference evidence="5" key="1">
    <citation type="submission" date="2025-08" db="UniProtKB">
        <authorList>
            <consortium name="Ensembl"/>
        </authorList>
    </citation>
    <scope>IDENTIFICATION</scope>
</reference>
<feature type="region of interest" description="Disordered" evidence="3">
    <location>
        <begin position="793"/>
        <end position="814"/>
    </location>
</feature>
<evidence type="ECO:0000313" key="5">
    <source>
        <dbReference type="Ensembl" id="ENSSSCP00040000470.1"/>
    </source>
</evidence>
<feature type="domain" description="F-box" evidence="4">
    <location>
        <begin position="1"/>
        <end position="44"/>
    </location>
</feature>
<dbReference type="Gene3D" id="1.20.1280.50">
    <property type="match status" value="1"/>
</dbReference>
<dbReference type="Pfam" id="PF25372">
    <property type="entry name" value="DUF7885"/>
    <property type="match status" value="1"/>
</dbReference>
<evidence type="ECO:0000256" key="2">
    <source>
        <dbReference type="ARBA" id="ARBA00022786"/>
    </source>
</evidence>
<dbReference type="InterPro" id="IPR036047">
    <property type="entry name" value="F-box-like_dom_sf"/>
</dbReference>
<dbReference type="SUPFAM" id="SSF52047">
    <property type="entry name" value="RNI-like"/>
    <property type="match status" value="2"/>
</dbReference>
<organism evidence="5 6">
    <name type="scientific">Sus scrofa</name>
    <name type="common">Pig</name>
    <dbReference type="NCBI Taxonomy" id="9823"/>
    <lineage>
        <taxon>Eukaryota</taxon>
        <taxon>Metazoa</taxon>
        <taxon>Chordata</taxon>
        <taxon>Craniata</taxon>
        <taxon>Vertebrata</taxon>
        <taxon>Euteleostomi</taxon>
        <taxon>Mammalia</taxon>
        <taxon>Eutheria</taxon>
        <taxon>Laurasiatheria</taxon>
        <taxon>Artiodactyla</taxon>
        <taxon>Suina</taxon>
        <taxon>Suidae</taxon>
        <taxon>Sus</taxon>
    </lineage>
</organism>
<proteinExistence type="predicted"/>